<accession>W7Q6E1</accession>
<gene>
    <name evidence="2" type="ORF">DS2_17873</name>
</gene>
<organism evidence="2 3">
    <name type="scientific">Catenovulum agarivorans DS-2</name>
    <dbReference type="NCBI Taxonomy" id="1328313"/>
    <lineage>
        <taxon>Bacteria</taxon>
        <taxon>Pseudomonadati</taxon>
        <taxon>Pseudomonadota</taxon>
        <taxon>Gammaproteobacteria</taxon>
        <taxon>Alteromonadales</taxon>
        <taxon>Alteromonadaceae</taxon>
        <taxon>Catenovulum</taxon>
    </lineage>
</organism>
<dbReference type="InterPro" id="IPR036390">
    <property type="entry name" value="WH_DNA-bd_sf"/>
</dbReference>
<keyword evidence="1" id="KW-0238">DNA-binding</keyword>
<evidence type="ECO:0000313" key="2">
    <source>
        <dbReference type="EMBL" id="EWH08329.1"/>
    </source>
</evidence>
<evidence type="ECO:0008006" key="4">
    <source>
        <dbReference type="Google" id="ProtNLM"/>
    </source>
</evidence>
<dbReference type="PANTHER" id="PTHR33221:SF4">
    <property type="entry name" value="HTH-TYPE TRANSCRIPTIONAL REPRESSOR NSRR"/>
    <property type="match status" value="1"/>
</dbReference>
<dbReference type="RefSeq" id="WP_035016353.1">
    <property type="nucleotide sequence ID" value="NZ_ARZY01000050.1"/>
</dbReference>
<dbReference type="eggNOG" id="COG1959">
    <property type="taxonomic scope" value="Bacteria"/>
</dbReference>
<dbReference type="Proteomes" id="UP000019276">
    <property type="component" value="Unassembled WGS sequence"/>
</dbReference>
<evidence type="ECO:0000313" key="3">
    <source>
        <dbReference type="Proteomes" id="UP000019276"/>
    </source>
</evidence>
<dbReference type="AlphaFoldDB" id="W7Q6E1"/>
<dbReference type="GO" id="GO:0003700">
    <property type="term" value="F:DNA-binding transcription factor activity"/>
    <property type="evidence" value="ECO:0007669"/>
    <property type="project" value="TreeGrafter"/>
</dbReference>
<reference evidence="2 3" key="1">
    <citation type="journal article" date="2014" name="Genome Announc.">
        <title>Draft Genome Sequence of the Agar-Degrading Bacterium Catenovulum sp. Strain DS-2, Isolated from Intestines of Haliotis diversicolor.</title>
        <authorList>
            <person name="Shan D."/>
            <person name="Li X."/>
            <person name="Gu Z."/>
            <person name="Wei G."/>
            <person name="Gao Z."/>
            <person name="Shao Z."/>
        </authorList>
    </citation>
    <scope>NUCLEOTIDE SEQUENCE [LARGE SCALE GENOMIC DNA]</scope>
    <source>
        <strain evidence="2 3">DS-2</strain>
    </source>
</reference>
<dbReference type="STRING" id="1328313.DS2_17873"/>
<name>W7Q6E1_9ALTE</name>
<proteinExistence type="predicted"/>
<dbReference type="EMBL" id="ARZY01000050">
    <property type="protein sequence ID" value="EWH08329.1"/>
    <property type="molecule type" value="Genomic_DNA"/>
</dbReference>
<evidence type="ECO:0000256" key="1">
    <source>
        <dbReference type="ARBA" id="ARBA00023125"/>
    </source>
</evidence>
<dbReference type="InterPro" id="IPR036388">
    <property type="entry name" value="WH-like_DNA-bd_sf"/>
</dbReference>
<keyword evidence="3" id="KW-1185">Reference proteome</keyword>
<dbReference type="InterPro" id="IPR000944">
    <property type="entry name" value="Tscrpt_reg_Rrf2"/>
</dbReference>
<dbReference type="GO" id="GO:0005829">
    <property type="term" value="C:cytosol"/>
    <property type="evidence" value="ECO:0007669"/>
    <property type="project" value="TreeGrafter"/>
</dbReference>
<dbReference type="GO" id="GO:0003677">
    <property type="term" value="F:DNA binding"/>
    <property type="evidence" value="ECO:0007669"/>
    <property type="project" value="UniProtKB-KW"/>
</dbReference>
<dbReference type="PROSITE" id="PS51197">
    <property type="entry name" value="HTH_RRF2_2"/>
    <property type="match status" value="1"/>
</dbReference>
<dbReference type="Gene3D" id="1.10.10.10">
    <property type="entry name" value="Winged helix-like DNA-binding domain superfamily/Winged helix DNA-binding domain"/>
    <property type="match status" value="1"/>
</dbReference>
<dbReference type="OrthoDB" id="9795923at2"/>
<comment type="caution">
    <text evidence="2">The sequence shown here is derived from an EMBL/GenBank/DDBJ whole genome shotgun (WGS) entry which is preliminary data.</text>
</comment>
<dbReference type="NCBIfam" id="TIGR00738">
    <property type="entry name" value="rrf2_super"/>
    <property type="match status" value="1"/>
</dbReference>
<dbReference type="PATRIC" id="fig|1328313.3.peg.3654"/>
<protein>
    <recommendedName>
        <fullName evidence="4">BadM/Rrf2 family transcriptional regulator</fullName>
    </recommendedName>
</protein>
<sequence length="145" mass="16311">MYITRYTDYSLRVLIYLAAQTQSDKLPTIQNIADAYQISKNHLMKIVQDLNIRGYVVATRGKNGGLSLSKPPQQINIGTLVRELEQANCLVECFGDSNQCVITPNCRLKMMLSKALDAFFVSLEAYTLLDLVDEQNLASLQHILI</sequence>
<dbReference type="SUPFAM" id="SSF46785">
    <property type="entry name" value="Winged helix' DNA-binding domain"/>
    <property type="match status" value="1"/>
</dbReference>
<dbReference type="Pfam" id="PF02082">
    <property type="entry name" value="Rrf2"/>
    <property type="match status" value="1"/>
</dbReference>
<dbReference type="PANTHER" id="PTHR33221">
    <property type="entry name" value="WINGED HELIX-TURN-HELIX TRANSCRIPTIONAL REGULATOR, RRF2 FAMILY"/>
    <property type="match status" value="1"/>
</dbReference>